<sequence>MNKLNKIFEKWYELAKIGLEKGLNEECIDFSPREIVIVGMGGSGIVGNTLEDISHFYGMNAKVTTVKSNVIPFKPDERSLFIVISYSGNTIETLSAYKQLLEENAKTLVITSGGLLEKFAIENKSCMIKLTPKLLPRGDFPEIFYSILGLLVKNNVLRAINNEKLHSSIEVLKEDLENYAKNIANEAKDKIVIFISSKPYLSVAIRFKNDFAENSKSISFVEEIPEFLHNSIEGINRLLMFYKDRIKILSIGGKMLFNNIFYESFKEALNLKITEVDLGSDGVLNEIVRGFKLSGLVSLKLASIYDIDPDETSSIDVYKEKLSSVLGNRSF</sequence>
<dbReference type="InterPro" id="IPR019490">
    <property type="entry name" value="Glu6P/Mann6P_isomerase_C"/>
</dbReference>
<dbReference type="InterPro" id="IPR046348">
    <property type="entry name" value="SIS_dom_sf"/>
</dbReference>
<dbReference type="Gene3D" id="3.40.50.10490">
    <property type="entry name" value="Glucose-6-phosphate isomerase like protein, domain 1"/>
    <property type="match status" value="2"/>
</dbReference>
<dbReference type="GO" id="GO:0097367">
    <property type="term" value="F:carbohydrate derivative binding"/>
    <property type="evidence" value="ECO:0007669"/>
    <property type="project" value="InterPro"/>
</dbReference>
<dbReference type="InterPro" id="IPR001347">
    <property type="entry name" value="SIS_dom"/>
</dbReference>
<dbReference type="Proteomes" id="UP000886076">
    <property type="component" value="Unassembled WGS sequence"/>
</dbReference>
<gene>
    <name evidence="6" type="ORF">C0188_01800</name>
    <name evidence="5" type="ORF">ENO39_03770</name>
</gene>
<dbReference type="SUPFAM" id="SSF53697">
    <property type="entry name" value="SIS domain"/>
    <property type="match status" value="1"/>
</dbReference>
<evidence type="ECO:0000256" key="2">
    <source>
        <dbReference type="ARBA" id="ARBA00023235"/>
    </source>
</evidence>
<dbReference type="GO" id="GO:0004347">
    <property type="term" value="F:glucose-6-phosphate isomerase activity"/>
    <property type="evidence" value="ECO:0007669"/>
    <property type="project" value="InterPro"/>
</dbReference>
<evidence type="ECO:0000259" key="4">
    <source>
        <dbReference type="PROSITE" id="PS51464"/>
    </source>
</evidence>
<dbReference type="Pfam" id="PF10432">
    <property type="entry name" value="bact-PGI_C"/>
    <property type="match status" value="1"/>
</dbReference>
<keyword evidence="3" id="KW-0175">Coiled coil</keyword>
<protein>
    <submittedName>
        <fullName evidence="6">Bifunctional phosphoglucose/phosphomannose isomerase</fullName>
    </submittedName>
    <submittedName>
        <fullName evidence="5">SIS domain-containing protein</fullName>
    </submittedName>
</protein>
<dbReference type="PROSITE" id="PS51464">
    <property type="entry name" value="SIS"/>
    <property type="match status" value="1"/>
</dbReference>
<dbReference type="OMA" id="FPELNHN"/>
<feature type="domain" description="SIS" evidence="4">
    <location>
        <begin position="24"/>
        <end position="167"/>
    </location>
</feature>
<evidence type="ECO:0000256" key="3">
    <source>
        <dbReference type="SAM" id="Coils"/>
    </source>
</evidence>
<dbReference type="RefSeq" id="WP_014557628.1">
    <property type="nucleotide sequence ID" value="NZ_DSFH01000054.1"/>
</dbReference>
<dbReference type="Pfam" id="PF01380">
    <property type="entry name" value="SIS"/>
    <property type="match status" value="1"/>
</dbReference>
<dbReference type="GeneID" id="12449563"/>
<dbReference type="GO" id="GO:0005975">
    <property type="term" value="P:carbohydrate metabolic process"/>
    <property type="evidence" value="ECO:0007669"/>
    <property type="project" value="InterPro"/>
</dbReference>
<comment type="similarity">
    <text evidence="1">Belongs to the PGI/PMI family.</text>
</comment>
<accession>A0A2J6N9S7</accession>
<reference evidence="6 7" key="1">
    <citation type="submission" date="2018-01" db="EMBL/GenBank/DDBJ databases">
        <title>Metagenomic assembled genomes from two thermal pools in the Uzon Caldera, Kamchatka, Russia.</title>
        <authorList>
            <person name="Wilkins L."/>
            <person name="Ettinger C."/>
        </authorList>
    </citation>
    <scope>NUCLEOTIDE SEQUENCE [LARGE SCALE GENOMIC DNA]</scope>
    <source>
        <strain evidence="6">ZAV-06</strain>
    </source>
</reference>
<feature type="coiled-coil region" evidence="3">
    <location>
        <begin position="162"/>
        <end position="189"/>
    </location>
</feature>
<proteinExistence type="inferred from homology"/>
<dbReference type="EMBL" id="DSFH01000054">
    <property type="protein sequence ID" value="HEW64156.1"/>
    <property type="molecule type" value="Genomic_DNA"/>
</dbReference>
<reference evidence="5" key="2">
    <citation type="journal article" date="2020" name="mSystems">
        <title>Genome- and Community-Level Interaction Insights into Carbon Utilization and Element Cycling Functions of Hydrothermarchaeota in Hydrothermal Sediment.</title>
        <authorList>
            <person name="Zhou Z."/>
            <person name="Liu Y."/>
            <person name="Xu W."/>
            <person name="Pan J."/>
            <person name="Luo Z.H."/>
            <person name="Li M."/>
        </authorList>
    </citation>
    <scope>NUCLEOTIDE SEQUENCE [LARGE SCALE GENOMIC DNA]</scope>
    <source>
        <strain evidence="5">SpSt-1261</strain>
    </source>
</reference>
<dbReference type="Proteomes" id="UP000237153">
    <property type="component" value="Unassembled WGS sequence"/>
</dbReference>
<comment type="caution">
    <text evidence="6">The sequence shown here is derived from an EMBL/GenBank/DDBJ whole genome shotgun (WGS) entry which is preliminary data.</text>
</comment>
<dbReference type="GO" id="GO:0004476">
    <property type="term" value="F:mannose-6-phosphate isomerase activity"/>
    <property type="evidence" value="ECO:0007669"/>
    <property type="project" value="InterPro"/>
</dbReference>
<evidence type="ECO:0000313" key="7">
    <source>
        <dbReference type="Proteomes" id="UP000237153"/>
    </source>
</evidence>
<dbReference type="GO" id="GO:1901135">
    <property type="term" value="P:carbohydrate derivative metabolic process"/>
    <property type="evidence" value="ECO:0007669"/>
    <property type="project" value="InterPro"/>
</dbReference>
<evidence type="ECO:0000313" key="5">
    <source>
        <dbReference type="EMBL" id="HEW64156.1"/>
    </source>
</evidence>
<organism evidence="6 7">
    <name type="scientific">Fervidicoccus fontis</name>
    <dbReference type="NCBI Taxonomy" id="683846"/>
    <lineage>
        <taxon>Archaea</taxon>
        <taxon>Thermoproteota</taxon>
        <taxon>Thermoprotei</taxon>
        <taxon>Fervidicoccales</taxon>
        <taxon>Fervidicoccaceae</taxon>
        <taxon>Fervidicoccus</taxon>
    </lineage>
</organism>
<dbReference type="EMBL" id="PNIM01000007">
    <property type="protein sequence ID" value="PMB75705.1"/>
    <property type="molecule type" value="Genomic_DNA"/>
</dbReference>
<evidence type="ECO:0000313" key="6">
    <source>
        <dbReference type="EMBL" id="PMB75705.1"/>
    </source>
</evidence>
<name>A0A2J6N9S7_9CREN</name>
<dbReference type="CDD" id="cd05637">
    <property type="entry name" value="SIS_PGI_PMI_2"/>
    <property type="match status" value="1"/>
</dbReference>
<evidence type="ECO:0000256" key="1">
    <source>
        <dbReference type="ARBA" id="ARBA00010523"/>
    </source>
</evidence>
<dbReference type="AlphaFoldDB" id="A0A2J6N9S7"/>
<keyword evidence="2 6" id="KW-0413">Isomerase</keyword>